<feature type="transmembrane region" description="Helical" evidence="9">
    <location>
        <begin position="515"/>
        <end position="543"/>
    </location>
</feature>
<feature type="transmembrane region" description="Helical" evidence="9">
    <location>
        <begin position="367"/>
        <end position="388"/>
    </location>
</feature>
<organism evidence="10 12">
    <name type="scientific">Ferroplasma acidiphilum</name>
    <dbReference type="NCBI Taxonomy" id="74969"/>
    <lineage>
        <taxon>Archaea</taxon>
        <taxon>Methanobacteriati</taxon>
        <taxon>Thermoplasmatota</taxon>
        <taxon>Thermoplasmata</taxon>
        <taxon>Thermoplasmatales</taxon>
        <taxon>Ferroplasmaceae</taxon>
        <taxon>Ferroplasma</taxon>
    </lineage>
</organism>
<comment type="subcellular location">
    <subcellularLocation>
        <location evidence="9">Cell membrane</location>
        <topology evidence="9">Multi-pass membrane protein</topology>
    </subcellularLocation>
</comment>
<evidence type="ECO:0000256" key="4">
    <source>
        <dbReference type="ARBA" id="ARBA00022692"/>
    </source>
</evidence>
<keyword evidence="12" id="KW-1185">Reference proteome</keyword>
<dbReference type="RefSeq" id="WP_009887576.1">
    <property type="nucleotide sequence ID" value="NZ_CP015363.1"/>
</dbReference>
<proteinExistence type="inferred from homology"/>
<accession>A0A1V0N2Q8</accession>
<comment type="subunit">
    <text evidence="9">The system is composed of three essential subunits: KdpA, KdpB and KdpC.</text>
</comment>
<evidence type="ECO:0000256" key="7">
    <source>
        <dbReference type="ARBA" id="ARBA00023065"/>
    </source>
</evidence>
<reference evidence="11 13" key="2">
    <citation type="submission" date="2020-05" db="EMBL/GenBank/DDBJ databases">
        <authorList>
            <person name="Zhang R."/>
        </authorList>
    </citation>
    <scope>NUCLEOTIDE SEQUENCE [LARGE SCALE GENOMIC DNA]</scope>
    <source>
        <strain evidence="11 13">DSM 28986</strain>
    </source>
</reference>
<name>A0A1V0N2Q8_9ARCH</name>
<feature type="transmembrane region" description="Helical" evidence="9">
    <location>
        <begin position="290"/>
        <end position="314"/>
    </location>
</feature>
<keyword evidence="1 9" id="KW-0813">Transport</keyword>
<comment type="function">
    <text evidence="9">Part of the high-affinity ATP-driven potassium transport (or Kdp) system, which catalyzes the hydrolysis of ATP coupled with the electrogenic transport of potassium into the cytoplasm. This subunit binds the extracellular potassium ions and delivers the ions to the membrane domain of KdpB through an intramembrane tunnel.</text>
</comment>
<feature type="transmembrane region" description="Helical" evidence="9">
    <location>
        <begin position="472"/>
        <end position="495"/>
    </location>
</feature>
<evidence type="ECO:0000313" key="12">
    <source>
        <dbReference type="Proteomes" id="UP000192050"/>
    </source>
</evidence>
<dbReference type="EMBL" id="JABGBP010000014">
    <property type="protein sequence ID" value="NOL59328.1"/>
    <property type="molecule type" value="Genomic_DNA"/>
</dbReference>
<keyword evidence="5 9" id="KW-0630">Potassium</keyword>
<feature type="transmembrane region" description="Helical" evidence="9">
    <location>
        <begin position="260"/>
        <end position="278"/>
    </location>
</feature>
<dbReference type="EMBL" id="CP015363">
    <property type="protein sequence ID" value="ARD84432.1"/>
    <property type="molecule type" value="Genomic_DNA"/>
</dbReference>
<dbReference type="PANTHER" id="PTHR30607:SF2">
    <property type="entry name" value="POTASSIUM-TRANSPORTING ATPASE POTASSIUM-BINDING SUBUNIT"/>
    <property type="match status" value="1"/>
</dbReference>
<dbReference type="GO" id="GO:0008556">
    <property type="term" value="F:P-type potassium transmembrane transporter activity"/>
    <property type="evidence" value="ECO:0007669"/>
    <property type="project" value="InterPro"/>
</dbReference>
<keyword evidence="4 9" id="KW-0812">Transmembrane</keyword>
<evidence type="ECO:0000256" key="8">
    <source>
        <dbReference type="ARBA" id="ARBA00023136"/>
    </source>
</evidence>
<dbReference type="STRING" id="74969.FAD_0518"/>
<dbReference type="GeneID" id="16025722"/>
<dbReference type="Pfam" id="PF03814">
    <property type="entry name" value="KdpA"/>
    <property type="match status" value="1"/>
</dbReference>
<dbReference type="KEGG" id="fai:FAD_0518"/>
<evidence type="ECO:0000313" key="11">
    <source>
        <dbReference type="EMBL" id="NOL59328.1"/>
    </source>
</evidence>
<evidence type="ECO:0000256" key="9">
    <source>
        <dbReference type="HAMAP-Rule" id="MF_00275"/>
    </source>
</evidence>
<dbReference type="PANTHER" id="PTHR30607">
    <property type="entry name" value="POTASSIUM-TRANSPORTING ATPASE A CHAIN"/>
    <property type="match status" value="1"/>
</dbReference>
<evidence type="ECO:0000313" key="10">
    <source>
        <dbReference type="EMBL" id="ARD84432.1"/>
    </source>
</evidence>
<dbReference type="GeneID" id="31676026"/>
<evidence type="ECO:0000256" key="2">
    <source>
        <dbReference type="ARBA" id="ARBA00022475"/>
    </source>
</evidence>
<evidence type="ECO:0000256" key="5">
    <source>
        <dbReference type="ARBA" id="ARBA00022958"/>
    </source>
</evidence>
<feature type="transmembrane region" description="Helical" evidence="9">
    <location>
        <begin position="181"/>
        <end position="201"/>
    </location>
</feature>
<dbReference type="PIRSF" id="PIRSF001294">
    <property type="entry name" value="K_ATPaseA"/>
    <property type="match status" value="1"/>
</dbReference>
<dbReference type="OrthoDB" id="56688at2157"/>
<evidence type="ECO:0000256" key="6">
    <source>
        <dbReference type="ARBA" id="ARBA00022989"/>
    </source>
</evidence>
<evidence type="ECO:0000256" key="1">
    <source>
        <dbReference type="ARBA" id="ARBA00022448"/>
    </source>
</evidence>
<keyword evidence="6 9" id="KW-1133">Transmembrane helix</keyword>
<reference evidence="10 12" key="1">
    <citation type="submission" date="2011-10" db="EMBL/GenBank/DDBJ databases">
        <title>Metabolic and evolutionary patterns in the extreme acidophile Ferroplasma acidiphilum.</title>
        <authorList>
            <person name="Golyshina O.V."/>
            <person name="Kozyavkin S.A."/>
            <person name="Tatusov R.L."/>
            <person name="Slesarev A.I."/>
            <person name="Golyshin P.N."/>
        </authorList>
    </citation>
    <scope>NUCLEOTIDE SEQUENCE [LARGE SCALE GENOMIC DNA]</scope>
    <source>
        <strain evidence="10">Berkeley</strain>
        <strain evidence="12">Y</strain>
    </source>
</reference>
<keyword evidence="2 9" id="KW-1003">Cell membrane</keyword>
<feature type="transmembrane region" description="Helical" evidence="9">
    <location>
        <begin position="141"/>
        <end position="161"/>
    </location>
</feature>
<feature type="transmembrane region" description="Helical" evidence="9">
    <location>
        <begin position="6"/>
        <end position="25"/>
    </location>
</feature>
<evidence type="ECO:0000256" key="3">
    <source>
        <dbReference type="ARBA" id="ARBA00022538"/>
    </source>
</evidence>
<dbReference type="GO" id="GO:0005886">
    <property type="term" value="C:plasma membrane"/>
    <property type="evidence" value="ECO:0007669"/>
    <property type="project" value="UniProtKB-SubCell"/>
</dbReference>
<dbReference type="InterPro" id="IPR004623">
    <property type="entry name" value="KdpA"/>
</dbReference>
<dbReference type="HAMAP" id="MF_00275">
    <property type="entry name" value="KdpA"/>
    <property type="match status" value="1"/>
</dbReference>
<evidence type="ECO:0000313" key="13">
    <source>
        <dbReference type="Proteomes" id="UP000546917"/>
    </source>
</evidence>
<dbReference type="AlphaFoldDB" id="A0A1V0N2Q8"/>
<keyword evidence="3 9" id="KW-0633">Potassium transport</keyword>
<dbReference type="Proteomes" id="UP000546917">
    <property type="component" value="Unassembled WGS sequence"/>
</dbReference>
<dbReference type="NCBIfam" id="TIGR00680">
    <property type="entry name" value="kdpA"/>
    <property type="match status" value="1"/>
</dbReference>
<feature type="transmembrane region" description="Helical" evidence="9">
    <location>
        <begin position="408"/>
        <end position="429"/>
    </location>
</feature>
<feature type="transmembrane region" description="Helical" evidence="9">
    <location>
        <begin position="67"/>
        <end position="88"/>
    </location>
</feature>
<keyword evidence="7 9" id="KW-0406">Ion transport</keyword>
<comment type="similarity">
    <text evidence="9">Belongs to the KdpA family.</text>
</comment>
<protein>
    <recommendedName>
        <fullName evidence="9">Potassium-transporting ATPase potassium-binding subunit</fullName>
    </recommendedName>
    <alternativeName>
        <fullName evidence="9">ATP phosphohydrolase [potassium-transporting] A chain</fullName>
    </alternativeName>
    <alternativeName>
        <fullName evidence="9">Potassium-binding and translocating subunit A</fullName>
    </alternativeName>
    <alternativeName>
        <fullName evidence="9">Potassium-translocating ATPase A chain</fullName>
    </alternativeName>
</protein>
<dbReference type="GO" id="GO:0030955">
    <property type="term" value="F:potassium ion binding"/>
    <property type="evidence" value="ECO:0007669"/>
    <property type="project" value="UniProtKB-UniRule"/>
</dbReference>
<gene>
    <name evidence="9 11" type="primary">kdpA</name>
    <name evidence="10" type="ORF">FAD_0518</name>
    <name evidence="11" type="ORF">HLB00_00545</name>
</gene>
<sequence length="553" mass="58961">MIGPYYFLIIALVWAIVVLLAWILAKYLQGVYDSGKTIFDKIMDPVDNVIYKILGIDKNQEMGWKEYFLSLFIFSIFTAIISFLVLSFQGVLPLNPMKFAGLKWPLALNTALSISSNTNLQHYAGGSSLSYLGQMAGIQSLQFTSAATGLAVAVAIFRGFVGKKDEKSKLGNFYVDLIRSITRVLLPLSIIGAIIVIALGVPQSLSGYDLTTSLSGISQIIKVGPVGSLVSIMQLGTNGGGYFGANSAYPLQNPGPLSNYVELGMMMLIPTSMPFLFGGMLRNRNEGRTILLASYTLYAIDLAIALIPVTTLGAGMETRFGGFSPVLWTVTTTAFTTGSVNTSLAAMHPLVILAAFMGMIIQATPGGIGVGAMYMLMYIIITVFIVGLMAGRTPEYLGGKITAGDVKLAVIAFLAHPIIILVPTALAYATGAVHGIGLGSGPVGFTQILYEFTSSAANNGSDYLGTQANTTFFNVSTGIVMWAGRFIPILIMLAIAGRMHEKKRSSEAALRTDGLVFPAILIVSIFILAVLTFFPFLAIGPILMHLEGIGNAL</sequence>
<dbReference type="Proteomes" id="UP000192050">
    <property type="component" value="Chromosome"/>
</dbReference>
<keyword evidence="8 9" id="KW-0472">Membrane</keyword>